<name>A0A2I4DGW0_JUGRE</name>
<evidence type="ECO:0000313" key="10">
    <source>
        <dbReference type="RefSeq" id="XP_018806383.1"/>
    </source>
</evidence>
<dbReference type="CDD" id="cd16987">
    <property type="entry name" value="ANTH_N_AP180_plant"/>
    <property type="match status" value="1"/>
</dbReference>
<dbReference type="KEGG" id="jre:108980024"/>
<dbReference type="GO" id="GO:0030136">
    <property type="term" value="C:clathrin-coated vesicle"/>
    <property type="evidence" value="ECO:0000318"/>
    <property type="project" value="GO_Central"/>
</dbReference>
<dbReference type="InterPro" id="IPR008942">
    <property type="entry name" value="ENTH_VHS"/>
</dbReference>
<dbReference type="GO" id="GO:0032050">
    <property type="term" value="F:clathrin heavy chain binding"/>
    <property type="evidence" value="ECO:0000318"/>
    <property type="project" value="GO_Central"/>
</dbReference>
<dbReference type="Proteomes" id="UP000235220">
    <property type="component" value="Chromosome 6"/>
</dbReference>
<keyword evidence="7" id="KW-0168">Coated pit</keyword>
<dbReference type="InterPro" id="IPR011417">
    <property type="entry name" value="ANTH_dom"/>
</dbReference>
<dbReference type="PROSITE" id="PS50942">
    <property type="entry name" value="ENTH"/>
    <property type="match status" value="1"/>
</dbReference>
<dbReference type="PANTHER" id="PTHR22951">
    <property type="entry name" value="CLATHRIN ASSEMBLY PROTEIN"/>
    <property type="match status" value="1"/>
</dbReference>
<dbReference type="GO" id="GO:0006900">
    <property type="term" value="P:vesicle budding from membrane"/>
    <property type="evidence" value="ECO:0000318"/>
    <property type="project" value="GO_Central"/>
</dbReference>
<dbReference type="GO" id="GO:0005794">
    <property type="term" value="C:Golgi apparatus"/>
    <property type="evidence" value="ECO:0007669"/>
    <property type="project" value="UniProtKB-SubCell"/>
</dbReference>
<dbReference type="FunFam" id="1.25.40.90:FF:000035">
    <property type="entry name" value="Putative clathrin assembly protein At4g40080"/>
    <property type="match status" value="1"/>
</dbReference>
<keyword evidence="9" id="KW-1185">Reference proteome</keyword>
<dbReference type="SUPFAM" id="SSF48464">
    <property type="entry name" value="ENTH/VHS domain"/>
    <property type="match status" value="1"/>
</dbReference>
<evidence type="ECO:0000256" key="1">
    <source>
        <dbReference type="ARBA" id="ARBA00004132"/>
    </source>
</evidence>
<dbReference type="OrthoDB" id="44015at2759"/>
<keyword evidence="8" id="KW-0968">Cytoplasmic vesicle</keyword>
<dbReference type="GO" id="GO:0048268">
    <property type="term" value="P:clathrin coat assembly"/>
    <property type="evidence" value="ECO:0007669"/>
    <property type="project" value="InterPro"/>
</dbReference>
<evidence type="ECO:0000256" key="4">
    <source>
        <dbReference type="ARBA" id="ARBA00022583"/>
    </source>
</evidence>
<dbReference type="InterPro" id="IPR013809">
    <property type="entry name" value="ENTH"/>
</dbReference>
<evidence type="ECO:0000256" key="8">
    <source>
        <dbReference type="ARBA" id="ARBA00023329"/>
    </source>
</evidence>
<evidence type="ECO:0000313" key="9">
    <source>
        <dbReference type="Proteomes" id="UP000235220"/>
    </source>
</evidence>
<dbReference type="PANTHER" id="PTHR22951:SF24">
    <property type="entry name" value="ENTH DOMAIN-CONTAINING PROTEIN"/>
    <property type="match status" value="1"/>
</dbReference>
<dbReference type="Gene3D" id="1.25.40.90">
    <property type="match status" value="1"/>
</dbReference>
<dbReference type="STRING" id="51240.A0A2I4DGW0"/>
<keyword evidence="4" id="KW-0254">Endocytosis</keyword>
<evidence type="ECO:0000256" key="3">
    <source>
        <dbReference type="ARBA" id="ARBA00004600"/>
    </source>
</evidence>
<keyword evidence="5" id="KW-0333">Golgi apparatus</keyword>
<dbReference type="InterPro" id="IPR048050">
    <property type="entry name" value="ANTH_N_plant"/>
</dbReference>
<dbReference type="GO" id="GO:0072583">
    <property type="term" value="P:clathrin-dependent endocytosis"/>
    <property type="evidence" value="ECO:0000318"/>
    <property type="project" value="GO_Central"/>
</dbReference>
<dbReference type="GO" id="GO:0005905">
    <property type="term" value="C:clathrin-coated pit"/>
    <property type="evidence" value="ECO:0000318"/>
    <property type="project" value="GO_Central"/>
</dbReference>
<keyword evidence="6" id="KW-0472">Membrane</keyword>
<dbReference type="GO" id="GO:0005545">
    <property type="term" value="F:1-phosphatidylinositol binding"/>
    <property type="evidence" value="ECO:0000318"/>
    <property type="project" value="GO_Central"/>
</dbReference>
<dbReference type="RefSeq" id="XP_018806383.1">
    <property type="nucleotide sequence ID" value="XM_018950838.2"/>
</dbReference>
<sequence>MSGLKKLRNLIDILKDKASLIKATLSTAASVNVAVLLSTTHDPSSPPPEKRVAVVLALGNGSRLTACSCIDAIMARLHGTHSAPVAIKCLFTIHNIITRGSFILNDQLSFYPSSGGRNFLNLSTFRDCSGAEMWELSSWVRWYAGFVEQNLMVSKVLGYYFCSSSGTNNDKNKEERFLTFLDSDLSRELDVLVDFAERICEVPDSLYLQRNDLVYEVVRLVSEDYRLLQLEIFLRVSELANRTENLSDGELTLMLNTLQRFEDCKERLLLLFANRKRNDRMWDLVSETKMKLITTREKREGLRLVTMAGRRIDESLNQSTRFRKPLMAAESENLFFFGSGGGALVALDRVPLAVSTVG</sequence>
<dbReference type="GO" id="GO:0000149">
    <property type="term" value="F:SNARE binding"/>
    <property type="evidence" value="ECO:0000318"/>
    <property type="project" value="GO_Central"/>
</dbReference>
<evidence type="ECO:0000256" key="7">
    <source>
        <dbReference type="ARBA" id="ARBA00023176"/>
    </source>
</evidence>
<proteinExistence type="predicted"/>
<dbReference type="GeneID" id="108980024"/>
<gene>
    <name evidence="10" type="primary">LOC108980024</name>
</gene>
<dbReference type="GO" id="GO:0005546">
    <property type="term" value="F:phosphatidylinositol-4,5-bisphosphate binding"/>
    <property type="evidence" value="ECO:0000318"/>
    <property type="project" value="GO_Central"/>
</dbReference>
<dbReference type="Gramene" id="Jr06_05350_p1">
    <property type="protein sequence ID" value="cds.Jr06_05350_p1"/>
    <property type="gene ID" value="Jr06_05350"/>
</dbReference>
<dbReference type="InterPro" id="IPR045192">
    <property type="entry name" value="AP180-like"/>
</dbReference>
<evidence type="ECO:0000256" key="5">
    <source>
        <dbReference type="ARBA" id="ARBA00023034"/>
    </source>
</evidence>
<evidence type="ECO:0000256" key="2">
    <source>
        <dbReference type="ARBA" id="ARBA00004555"/>
    </source>
</evidence>
<accession>A0A2I4DGW0</accession>
<dbReference type="Pfam" id="PF07651">
    <property type="entry name" value="ANTH"/>
    <property type="match status" value="1"/>
</dbReference>
<evidence type="ECO:0000256" key="6">
    <source>
        <dbReference type="ARBA" id="ARBA00023136"/>
    </source>
</evidence>
<reference evidence="10" key="1">
    <citation type="submission" date="2025-08" db="UniProtKB">
        <authorList>
            <consortium name="RefSeq"/>
        </authorList>
    </citation>
    <scope>IDENTIFICATION</scope>
    <source>
        <tissue evidence="10">Leaves</tissue>
    </source>
</reference>
<organism evidence="9 10">
    <name type="scientific">Juglans regia</name>
    <name type="common">English walnut</name>
    <dbReference type="NCBI Taxonomy" id="51240"/>
    <lineage>
        <taxon>Eukaryota</taxon>
        <taxon>Viridiplantae</taxon>
        <taxon>Streptophyta</taxon>
        <taxon>Embryophyta</taxon>
        <taxon>Tracheophyta</taxon>
        <taxon>Spermatophyta</taxon>
        <taxon>Magnoliopsida</taxon>
        <taxon>eudicotyledons</taxon>
        <taxon>Gunneridae</taxon>
        <taxon>Pentapetalae</taxon>
        <taxon>rosids</taxon>
        <taxon>fabids</taxon>
        <taxon>Fagales</taxon>
        <taxon>Juglandaceae</taxon>
        <taxon>Juglans</taxon>
    </lineage>
</organism>
<comment type="subcellular location">
    <subcellularLocation>
        <location evidence="1">Cytoplasmic vesicle</location>
        <location evidence="1">Clathrin-coated vesicle</location>
    </subcellularLocation>
    <subcellularLocation>
        <location evidence="2">Golgi apparatus</location>
    </subcellularLocation>
    <subcellularLocation>
        <location evidence="3">Membrane</location>
        <location evidence="3">Clathrin-coated pit</location>
    </subcellularLocation>
</comment>
<protein>
    <submittedName>
        <fullName evidence="10">Clathrin assembly protein At4g40080</fullName>
    </submittedName>
</protein>
<dbReference type="AlphaFoldDB" id="A0A2I4DGW0"/>